<evidence type="ECO:0000256" key="5">
    <source>
        <dbReference type="PROSITE-ProRule" id="PRU01248"/>
    </source>
</evidence>
<dbReference type="InterPro" id="IPR053876">
    <property type="entry name" value="Phage_int_M"/>
</dbReference>
<dbReference type="Proteomes" id="UP000040578">
    <property type="component" value="Unassembled WGS sequence"/>
</dbReference>
<keyword evidence="4" id="KW-0233">DNA recombination</keyword>
<dbReference type="CDD" id="cd00801">
    <property type="entry name" value="INT_P4_C"/>
    <property type="match status" value="1"/>
</dbReference>
<dbReference type="Gene3D" id="3.30.160.390">
    <property type="entry name" value="Integrase, DNA-binding domain"/>
    <property type="match status" value="1"/>
</dbReference>
<dbReference type="InterPro" id="IPR038488">
    <property type="entry name" value="Integrase_DNA-bd_sf"/>
</dbReference>
<protein>
    <submittedName>
        <fullName evidence="8">Prophage CP4-57 integrase</fullName>
    </submittedName>
</protein>
<evidence type="ECO:0000256" key="4">
    <source>
        <dbReference type="ARBA" id="ARBA00023172"/>
    </source>
</evidence>
<keyword evidence="3 5" id="KW-0238">DNA-binding</keyword>
<dbReference type="InterPro" id="IPR010998">
    <property type="entry name" value="Integrase_recombinase_N"/>
</dbReference>
<dbReference type="Gene3D" id="1.10.443.10">
    <property type="entry name" value="Intergrase catalytic core"/>
    <property type="match status" value="1"/>
</dbReference>
<feature type="domain" description="Tyr recombinase" evidence="6">
    <location>
        <begin position="268"/>
        <end position="445"/>
    </location>
</feature>
<dbReference type="InterPro" id="IPR013762">
    <property type="entry name" value="Integrase-like_cat_sf"/>
</dbReference>
<comment type="caution">
    <text evidence="8">The sequence shown here is derived from an EMBL/GenBank/DDBJ whole genome shotgun (WGS) entry which is preliminary data.</text>
</comment>
<dbReference type="Gene3D" id="1.10.150.130">
    <property type="match status" value="1"/>
</dbReference>
<sequence>MIRVLPDKSGEVRKARTPPRFAGFFVSVVVRGYPPETGVYWYTVRCIPINVYQLQGRTLHGADYTPLTHTEVQKAKAIDKDLTLHDGDGLFLLVKTTGKKIWRFRYQLPNSSKRTMISLGAYPALSLADAREVRAEKLAMLVRGTDPQARAGEEAEKLQIAEESIFVNVARKWFELKESHVSAAHAKDIWRSIEKDILPSIENIPVQELKARTLIQVLEPIKARGALETIRRLVQRINEIMIYAVNVGLIDANPASGIGNAFERPKKQHMPTIRPEELPKLMRAISMSNLSIPTRCLLEWQLLTLIRPAEASATAWAEIDIENKQWCIPAERMKAKRDHIVPLSEQALELLEIMRPISGNRQHVFPSRNDPRKPMNSQTANAALKRIGYGGKLVAHGLRSIASTAMNEAGFNADVIEAALAHSDKNEVRKAYNRSIYLKQRIELMKWWSNVVNNTI</sequence>
<evidence type="ECO:0000256" key="1">
    <source>
        <dbReference type="ARBA" id="ARBA00008857"/>
    </source>
</evidence>
<feature type="domain" description="Core-binding (CB)" evidence="7">
    <location>
        <begin position="164"/>
        <end position="245"/>
    </location>
</feature>
<evidence type="ECO:0000256" key="2">
    <source>
        <dbReference type="ARBA" id="ARBA00022908"/>
    </source>
</evidence>
<name>A0ABM9SMF0_9GAMM</name>
<keyword evidence="2" id="KW-0229">DNA integration</keyword>
<accession>A0ABM9SMF0</accession>
<dbReference type="PROSITE" id="PS51900">
    <property type="entry name" value="CB"/>
    <property type="match status" value="1"/>
</dbReference>
<reference evidence="8 9" key="1">
    <citation type="submission" date="2015-03" db="EMBL/GenBank/DDBJ databases">
        <authorList>
            <consortium name="Pathogen Informatics"/>
            <person name="Murphy D."/>
        </authorList>
    </citation>
    <scope>NUCLEOTIDE SEQUENCE [LARGE SCALE GENOMIC DNA]</scope>
    <source>
        <strain evidence="9">type strain: CIP110231</strain>
    </source>
</reference>
<dbReference type="Pfam" id="PF13356">
    <property type="entry name" value="Arm-DNA-bind_3"/>
    <property type="match status" value="1"/>
</dbReference>
<dbReference type="InterPro" id="IPR025166">
    <property type="entry name" value="Integrase_DNA_bind_dom"/>
</dbReference>
<organism evidence="8 9">
    <name type="scientific">Yersinia nurmii</name>
    <dbReference type="NCBI Taxonomy" id="685706"/>
    <lineage>
        <taxon>Bacteria</taxon>
        <taxon>Pseudomonadati</taxon>
        <taxon>Pseudomonadota</taxon>
        <taxon>Gammaproteobacteria</taxon>
        <taxon>Enterobacterales</taxon>
        <taxon>Yersiniaceae</taxon>
        <taxon>Yersinia</taxon>
    </lineage>
</organism>
<evidence type="ECO:0000313" key="8">
    <source>
        <dbReference type="EMBL" id="CNF19306.1"/>
    </source>
</evidence>
<proteinExistence type="inferred from homology"/>
<evidence type="ECO:0000313" key="9">
    <source>
        <dbReference type="Proteomes" id="UP000040578"/>
    </source>
</evidence>
<dbReference type="InterPro" id="IPR002104">
    <property type="entry name" value="Integrase_catalytic"/>
</dbReference>
<dbReference type="PANTHER" id="PTHR30629:SF6">
    <property type="entry name" value="PROPHAGE INTEGRASE INTA-RELATED"/>
    <property type="match status" value="1"/>
</dbReference>
<dbReference type="EMBL" id="CPYD01000016">
    <property type="protein sequence ID" value="CNF19306.1"/>
    <property type="molecule type" value="Genomic_DNA"/>
</dbReference>
<evidence type="ECO:0000256" key="3">
    <source>
        <dbReference type="ARBA" id="ARBA00023125"/>
    </source>
</evidence>
<dbReference type="PANTHER" id="PTHR30629">
    <property type="entry name" value="PROPHAGE INTEGRASE"/>
    <property type="match status" value="1"/>
</dbReference>
<dbReference type="Pfam" id="PF00589">
    <property type="entry name" value="Phage_integrase"/>
    <property type="match status" value="1"/>
</dbReference>
<evidence type="ECO:0000259" key="6">
    <source>
        <dbReference type="PROSITE" id="PS51898"/>
    </source>
</evidence>
<dbReference type="InterPro" id="IPR050808">
    <property type="entry name" value="Phage_Integrase"/>
</dbReference>
<evidence type="ECO:0000259" key="7">
    <source>
        <dbReference type="PROSITE" id="PS51900"/>
    </source>
</evidence>
<dbReference type="Pfam" id="PF22022">
    <property type="entry name" value="Phage_int_M"/>
    <property type="match status" value="1"/>
</dbReference>
<dbReference type="InterPro" id="IPR044068">
    <property type="entry name" value="CB"/>
</dbReference>
<gene>
    <name evidence="8" type="primary">intA1</name>
    <name evidence="8" type="ORF">ERS137967_03538</name>
</gene>
<dbReference type="NCBIfam" id="NF007246">
    <property type="entry name" value="PRK09692.1"/>
    <property type="match status" value="1"/>
</dbReference>
<comment type="similarity">
    <text evidence="1">Belongs to the 'phage' integrase family.</text>
</comment>
<dbReference type="InterPro" id="IPR011010">
    <property type="entry name" value="DNA_brk_join_enz"/>
</dbReference>
<keyword evidence="9" id="KW-1185">Reference proteome</keyword>
<dbReference type="SUPFAM" id="SSF56349">
    <property type="entry name" value="DNA breaking-rejoining enzymes"/>
    <property type="match status" value="1"/>
</dbReference>
<dbReference type="PROSITE" id="PS51898">
    <property type="entry name" value="TYR_RECOMBINASE"/>
    <property type="match status" value="1"/>
</dbReference>